<feature type="domain" description="Glycosyltransferase 2-like" evidence="1">
    <location>
        <begin position="7"/>
        <end position="178"/>
    </location>
</feature>
<keyword evidence="3" id="KW-1185">Reference proteome</keyword>
<evidence type="ECO:0000259" key="1">
    <source>
        <dbReference type="Pfam" id="PF00535"/>
    </source>
</evidence>
<dbReference type="Gene3D" id="3.90.550.10">
    <property type="entry name" value="Spore Coat Polysaccharide Biosynthesis Protein SpsA, Chain A"/>
    <property type="match status" value="1"/>
</dbReference>
<evidence type="ECO:0000313" key="3">
    <source>
        <dbReference type="Proteomes" id="UP001500928"/>
    </source>
</evidence>
<accession>A0ABP9A483</accession>
<gene>
    <name evidence="2" type="ORF">GCM10023200_01790</name>
</gene>
<dbReference type="EMBL" id="BAABHO010000001">
    <property type="protein sequence ID" value="GAA4773036.1"/>
    <property type="molecule type" value="Genomic_DNA"/>
</dbReference>
<dbReference type="Pfam" id="PF00535">
    <property type="entry name" value="Glycos_transf_2"/>
    <property type="match status" value="1"/>
</dbReference>
<reference evidence="3" key="1">
    <citation type="journal article" date="2019" name="Int. J. Syst. Evol. Microbiol.">
        <title>The Global Catalogue of Microorganisms (GCM) 10K type strain sequencing project: providing services to taxonomists for standard genome sequencing and annotation.</title>
        <authorList>
            <consortium name="The Broad Institute Genomics Platform"/>
            <consortium name="The Broad Institute Genome Sequencing Center for Infectious Disease"/>
            <person name="Wu L."/>
            <person name="Ma J."/>
        </authorList>
    </citation>
    <scope>NUCLEOTIDE SEQUENCE [LARGE SCALE GENOMIC DNA]</scope>
    <source>
        <strain evidence="3">JCM 17979</strain>
    </source>
</reference>
<dbReference type="InterPro" id="IPR029044">
    <property type="entry name" value="Nucleotide-diphossugar_trans"/>
</dbReference>
<dbReference type="Proteomes" id="UP001500928">
    <property type="component" value="Unassembled WGS sequence"/>
</dbReference>
<dbReference type="PANTHER" id="PTHR22916:SF3">
    <property type="entry name" value="UDP-GLCNAC:BETAGAL BETA-1,3-N-ACETYLGLUCOSAMINYLTRANSFERASE-LIKE PROTEIN 1"/>
    <property type="match status" value="1"/>
</dbReference>
<sequence length="319" mass="35289">MTSPVLSIAMPTRNRPELLERALRSLVTAMEAVAGQVEITVSDGSDTDAAGRVVERLLSGWPGGHRYVRNRPALPIIENMNRAAELATGEWVQMLCDDDLMLPGSGQPMIDALGRAAAGEQVMVFGGHVVDADGAERRDQTFDDEQYLTPREALRRLLRNSSFVREPMVVVRRAALREAGMFAPEVGDAADTDMWVKLFSRHGARCLPVATCAYTIHEAAATTGMWNPRTIAVLGTVFDRAVASGVVPEREVRRWEADFLHQFILAGAYRRLRLRRRTEAREVLRLLQTPEVRALGPSPRWLPVRLAFATAAAVPLWAT</sequence>
<comment type="caution">
    <text evidence="2">The sequence shown here is derived from an EMBL/GenBank/DDBJ whole genome shotgun (WGS) entry which is preliminary data.</text>
</comment>
<dbReference type="PANTHER" id="PTHR22916">
    <property type="entry name" value="GLYCOSYLTRANSFERASE"/>
    <property type="match status" value="1"/>
</dbReference>
<evidence type="ECO:0000313" key="2">
    <source>
        <dbReference type="EMBL" id="GAA4773036.1"/>
    </source>
</evidence>
<organism evidence="2 3">
    <name type="scientific">Actinomycetospora chlora</name>
    <dbReference type="NCBI Taxonomy" id="663608"/>
    <lineage>
        <taxon>Bacteria</taxon>
        <taxon>Bacillati</taxon>
        <taxon>Actinomycetota</taxon>
        <taxon>Actinomycetes</taxon>
        <taxon>Pseudonocardiales</taxon>
        <taxon>Pseudonocardiaceae</taxon>
        <taxon>Actinomycetospora</taxon>
    </lineage>
</organism>
<dbReference type="RefSeq" id="WP_345410357.1">
    <property type="nucleotide sequence ID" value="NZ_BAABHO010000001.1"/>
</dbReference>
<dbReference type="SUPFAM" id="SSF53448">
    <property type="entry name" value="Nucleotide-diphospho-sugar transferases"/>
    <property type="match status" value="1"/>
</dbReference>
<name>A0ABP9A483_9PSEU</name>
<protein>
    <submittedName>
        <fullName evidence="2">Glycosyltransferase</fullName>
    </submittedName>
</protein>
<proteinExistence type="predicted"/>
<dbReference type="InterPro" id="IPR001173">
    <property type="entry name" value="Glyco_trans_2-like"/>
</dbReference>